<name>A0A161Y3N0_DAUCS</name>
<reference evidence="2" key="1">
    <citation type="journal article" date="2016" name="Nat. Genet.">
        <title>A high-quality carrot genome assembly provides new insights into carotenoid accumulation and asterid genome evolution.</title>
        <authorList>
            <person name="Iorizzo M."/>
            <person name="Ellison S."/>
            <person name="Senalik D."/>
            <person name="Zeng P."/>
            <person name="Satapoomin P."/>
            <person name="Huang J."/>
            <person name="Bowman M."/>
            <person name="Iovene M."/>
            <person name="Sanseverino W."/>
            <person name="Cavagnaro P."/>
            <person name="Yildiz M."/>
            <person name="Macko-Podgorni A."/>
            <person name="Moranska E."/>
            <person name="Grzebelus E."/>
            <person name="Grzebelus D."/>
            <person name="Ashrafi H."/>
            <person name="Zheng Z."/>
            <person name="Cheng S."/>
            <person name="Spooner D."/>
            <person name="Van Deynze A."/>
            <person name="Simon P."/>
        </authorList>
    </citation>
    <scope>NUCLEOTIDE SEQUENCE [LARGE SCALE GENOMIC DNA]</scope>
    <source>
        <tissue evidence="2">Leaf</tissue>
    </source>
</reference>
<sequence length="61" mass="7023">MYRSYRLPNVSQQQQLEGNGKEEQQQPEGQPEGKGKEAASTEKNPYEDDYDVNAFLYPLLD</sequence>
<accession>A0A161Y3N0</accession>
<gene>
    <name evidence="2" type="ORF">DCAR_012583</name>
</gene>
<dbReference type="Gramene" id="KZN03827">
    <property type="protein sequence ID" value="KZN03827"/>
    <property type="gene ID" value="DCAR_012583"/>
</dbReference>
<proteinExistence type="predicted"/>
<comment type="caution">
    <text evidence="2">The sequence shown here is derived from an EMBL/GenBank/DDBJ whole genome shotgun (WGS) entry which is preliminary data.</text>
</comment>
<protein>
    <submittedName>
        <fullName evidence="2">Uncharacterized protein</fullName>
    </submittedName>
</protein>
<organism evidence="2">
    <name type="scientific">Daucus carota subsp. sativus</name>
    <name type="common">Carrot</name>
    <dbReference type="NCBI Taxonomy" id="79200"/>
    <lineage>
        <taxon>Eukaryota</taxon>
        <taxon>Viridiplantae</taxon>
        <taxon>Streptophyta</taxon>
        <taxon>Embryophyta</taxon>
        <taxon>Tracheophyta</taxon>
        <taxon>Spermatophyta</taxon>
        <taxon>Magnoliopsida</taxon>
        <taxon>eudicotyledons</taxon>
        <taxon>Gunneridae</taxon>
        <taxon>Pentapetalae</taxon>
        <taxon>asterids</taxon>
        <taxon>campanulids</taxon>
        <taxon>Apiales</taxon>
        <taxon>Apiaceae</taxon>
        <taxon>Apioideae</taxon>
        <taxon>Scandiceae</taxon>
        <taxon>Daucinae</taxon>
        <taxon>Daucus</taxon>
        <taxon>Daucus sect. Daucus</taxon>
    </lineage>
</organism>
<dbReference type="AlphaFoldDB" id="A0A161Y3N0"/>
<evidence type="ECO:0000256" key="1">
    <source>
        <dbReference type="SAM" id="MobiDB-lite"/>
    </source>
</evidence>
<dbReference type="EMBL" id="LNRQ01000003">
    <property type="protein sequence ID" value="KZN03827.1"/>
    <property type="molecule type" value="Genomic_DNA"/>
</dbReference>
<feature type="region of interest" description="Disordered" evidence="1">
    <location>
        <begin position="1"/>
        <end position="52"/>
    </location>
</feature>
<evidence type="ECO:0000313" key="2">
    <source>
        <dbReference type="EMBL" id="KZN03827.1"/>
    </source>
</evidence>
<feature type="compositionally biased region" description="Basic and acidic residues" evidence="1">
    <location>
        <begin position="31"/>
        <end position="46"/>
    </location>
</feature>